<name>A0A642UT33_9ASCO</name>
<dbReference type="InterPro" id="IPR015943">
    <property type="entry name" value="WD40/YVTN_repeat-like_dom_sf"/>
</dbReference>
<dbReference type="Pfam" id="PF17034">
    <property type="entry name" value="zinc_ribbon_16"/>
    <property type="match status" value="1"/>
</dbReference>
<organism evidence="7 8">
    <name type="scientific">Trichomonascus ciferrii</name>
    <dbReference type="NCBI Taxonomy" id="44093"/>
    <lineage>
        <taxon>Eukaryota</taxon>
        <taxon>Fungi</taxon>
        <taxon>Dikarya</taxon>
        <taxon>Ascomycota</taxon>
        <taxon>Saccharomycotina</taxon>
        <taxon>Dipodascomycetes</taxon>
        <taxon>Dipodascales</taxon>
        <taxon>Trichomonascaceae</taxon>
        <taxon>Trichomonascus</taxon>
        <taxon>Trichomonascus ciferrii complex</taxon>
    </lineage>
</organism>
<dbReference type="InterPro" id="IPR037593">
    <property type="entry name" value="MIOS/Sea4"/>
</dbReference>
<comment type="caution">
    <text evidence="7">The sequence shown here is derived from an EMBL/GenBank/DDBJ whole genome shotgun (WGS) entry which is preliminary data.</text>
</comment>
<evidence type="ECO:0000256" key="4">
    <source>
        <dbReference type="SAM" id="MobiDB-lite"/>
    </source>
</evidence>
<sequence>MSLSISLSPIEEGLVCAGQSNGIVNIFNLRKTDIPALKLKPKQSRTCNSVAFNSQGLIAAGLDKVRNDNGLVIWNVEHYSATSPTPDSSGKTISPLESHLPNESVSSVSFLPHNPSVLLSGSYKFIREFDLRSPTPSFQCVTKCSQGITVNPFNDNYFASYADSSVALWDRRLMRTAGSNTEPILYMPRLFGESSRKGLSNSCFRFSLSGSSEFAVLNEGDLIRRWQLGTVPAMPERVARLPSRPQNQDNAEGQSHSYITKHGTCFVSGVLDHKTIYDKVASFDYTHDVSNPKSINFMCIRQSGQVFRMNVIESPDATSFDPNNNLAIVDPERVTIATSAPHTTAHFHRPSVQESVKSDKSQSRRKHSDAVSSLDEYEEEEELEDEPAADGEYSRALEGILDFKSVLNGDISCIMRRRAESGYSLDCSANIDILQKESDDNYIRYAWQWLLYAQRAESRGDMRKGELDLGFEGVLGIWEGCSDLRLQSRSTSSNKNVTNKAFNETVYGIIKSSKSVYISPSVTGSDNENRRRLCLLVAGWNFGLDGLNSRIEELEGKGQYEKAAGWAVFHGDVERAVTALANSNKQRLKLMSTAVAGYLAYRNTEVNSPWREQCRRLASDLSNPYLRAIFAFISDGSWMDVLDEGSLPLVERLGIALRFLPDDELSSYLNRVADRVVNSGDLEGIILTGITPRVVKLLQCYIDKTSDVQTPSLISCFGSPRYFKDTNISHWVEEYRLLLNRWRMFSQRAKFDVGRTKLSKNYAGVSTIKPPPKQVYVRCNHCKKVIGGVPKPNPNPINKSGTPSKEVIGKCQSCNNPLTRCAICLLPLGSSVPTVKPKAESAAESLSRQFEQWPAFCLSCNHGLHAGHAREWFSKHDVCPVPTCNCMCDSK</sequence>
<keyword evidence="8" id="KW-1185">Reference proteome</keyword>
<dbReference type="Proteomes" id="UP000761534">
    <property type="component" value="Unassembled WGS sequence"/>
</dbReference>
<dbReference type="CDD" id="cd16691">
    <property type="entry name" value="mRING-H2-C3H3C2_Mio"/>
    <property type="match status" value="1"/>
</dbReference>
<proteinExistence type="inferred from homology"/>
<evidence type="ECO:0000313" key="7">
    <source>
        <dbReference type="EMBL" id="KAA8904712.1"/>
    </source>
</evidence>
<keyword evidence="3" id="KW-0677">Repeat</keyword>
<dbReference type="EMBL" id="SWFS01000425">
    <property type="protein sequence ID" value="KAA8904712.1"/>
    <property type="molecule type" value="Genomic_DNA"/>
</dbReference>
<dbReference type="VEuPathDB" id="FungiDB:TRICI_005409"/>
<evidence type="ECO:0000256" key="3">
    <source>
        <dbReference type="ARBA" id="ARBA00022737"/>
    </source>
</evidence>
<reference evidence="7" key="1">
    <citation type="journal article" date="2019" name="G3 (Bethesda)">
        <title>Genome Assemblies of Two Rare Opportunistic Yeast Pathogens: Diutina rugosa (syn. Candida rugosa) and Trichomonascus ciferrii (syn. Candida ciferrii).</title>
        <authorList>
            <person name="Mixao V."/>
            <person name="Saus E."/>
            <person name="Hansen A.P."/>
            <person name="Lass-Florl C."/>
            <person name="Gabaldon T."/>
        </authorList>
    </citation>
    <scope>NUCLEOTIDE SEQUENCE</scope>
    <source>
        <strain evidence="7">CBS 4856</strain>
    </source>
</reference>
<dbReference type="GO" id="GO:0005737">
    <property type="term" value="C:cytoplasm"/>
    <property type="evidence" value="ECO:0007669"/>
    <property type="project" value="TreeGrafter"/>
</dbReference>
<dbReference type="Gene3D" id="2.130.10.10">
    <property type="entry name" value="YVTN repeat-like/Quinoprotein amine dehydrogenase"/>
    <property type="match status" value="1"/>
</dbReference>
<evidence type="ECO:0000259" key="5">
    <source>
        <dbReference type="Pfam" id="PF17034"/>
    </source>
</evidence>
<evidence type="ECO:0000256" key="2">
    <source>
        <dbReference type="ARBA" id="ARBA00022574"/>
    </source>
</evidence>
<evidence type="ECO:0000259" key="6">
    <source>
        <dbReference type="Pfam" id="PF21719"/>
    </source>
</evidence>
<dbReference type="SUPFAM" id="SSF50978">
    <property type="entry name" value="WD40 repeat-like"/>
    <property type="match status" value="1"/>
</dbReference>
<feature type="compositionally biased region" description="Acidic residues" evidence="4">
    <location>
        <begin position="375"/>
        <end position="389"/>
    </location>
</feature>
<accession>A0A642UT33</accession>
<dbReference type="Pfam" id="PF21719">
    <property type="entry name" value="MIOS_a-sol"/>
    <property type="match status" value="1"/>
</dbReference>
<comment type="similarity">
    <text evidence="1">Belongs to the WD repeat mio family.</text>
</comment>
<dbReference type="PANTHER" id="PTHR16453:SF9">
    <property type="entry name" value="GATOR COMPLEX PROTEIN MIOS"/>
    <property type="match status" value="1"/>
</dbReference>
<evidence type="ECO:0000256" key="1">
    <source>
        <dbReference type="ARBA" id="ARBA00009713"/>
    </source>
</evidence>
<dbReference type="InterPro" id="IPR049092">
    <property type="entry name" value="MIOS_a-sol"/>
</dbReference>
<protein>
    <submittedName>
        <fullName evidence="7">Uncharacterized protein</fullName>
    </submittedName>
</protein>
<dbReference type="AlphaFoldDB" id="A0A642UT33"/>
<evidence type="ECO:0000313" key="8">
    <source>
        <dbReference type="Proteomes" id="UP000761534"/>
    </source>
</evidence>
<dbReference type="OrthoDB" id="341486at2759"/>
<feature type="region of interest" description="Disordered" evidence="4">
    <location>
        <begin position="342"/>
        <end position="391"/>
    </location>
</feature>
<dbReference type="InterPro" id="IPR036322">
    <property type="entry name" value="WD40_repeat_dom_sf"/>
</dbReference>
<feature type="domain" description="MIOS-like alpha-solenoid" evidence="6">
    <location>
        <begin position="415"/>
        <end position="659"/>
    </location>
</feature>
<feature type="domain" description="GATOR2 complex protein MIO zinc-ribbon like" evidence="5">
    <location>
        <begin position="779"/>
        <end position="890"/>
    </location>
</feature>
<keyword evidence="2" id="KW-0853">WD repeat</keyword>
<dbReference type="Pfam" id="PF21720">
    <property type="entry name" value="MIOS_WD40"/>
    <property type="match status" value="1"/>
</dbReference>
<gene>
    <name evidence="7" type="ORF">TRICI_005409</name>
</gene>
<dbReference type="PANTHER" id="PTHR16453">
    <property type="entry name" value="WD40 DOMAIN-CONTAINING PROTEIN MIO FAMILY MEMBER"/>
    <property type="match status" value="1"/>
</dbReference>
<dbReference type="GO" id="GO:1904263">
    <property type="term" value="P:positive regulation of TORC1 signaling"/>
    <property type="evidence" value="ECO:0007669"/>
    <property type="project" value="TreeGrafter"/>
</dbReference>
<dbReference type="InterPro" id="IPR031488">
    <property type="entry name" value="Zn_ribbon_mio"/>
</dbReference>